<dbReference type="Proteomes" id="UP000003671">
    <property type="component" value="Unassembled WGS sequence"/>
</dbReference>
<dbReference type="STRING" id="500635.MITSMUL_03570"/>
<keyword evidence="3" id="KW-1185">Reference proteome</keyword>
<keyword evidence="1" id="KW-1133">Transmembrane helix</keyword>
<gene>
    <name evidence="2" type="ORF">MITSMUL_03570</name>
</gene>
<accession>C9KK71</accession>
<feature type="transmembrane region" description="Helical" evidence="1">
    <location>
        <begin position="21"/>
        <end position="43"/>
    </location>
</feature>
<evidence type="ECO:0000256" key="1">
    <source>
        <dbReference type="SAM" id="Phobius"/>
    </source>
</evidence>
<keyword evidence="1" id="KW-0812">Transmembrane</keyword>
<evidence type="ECO:0000313" key="2">
    <source>
        <dbReference type="EMBL" id="EEX69521.1"/>
    </source>
</evidence>
<sequence>MSALAGISHFGTKVFQYSTKVLQYGTSIYGILTMHGIMIKLCMKDRRA</sequence>
<dbReference type="EMBL" id="ABWK02000009">
    <property type="protein sequence ID" value="EEX69521.1"/>
    <property type="molecule type" value="Genomic_DNA"/>
</dbReference>
<comment type="caution">
    <text evidence="2">The sequence shown here is derived from an EMBL/GenBank/DDBJ whole genome shotgun (WGS) entry which is preliminary data.</text>
</comment>
<protein>
    <submittedName>
        <fullName evidence="2">Uncharacterized protein</fullName>
    </submittedName>
</protein>
<reference evidence="2" key="1">
    <citation type="submission" date="2009-09" db="EMBL/GenBank/DDBJ databases">
        <authorList>
            <person name="Weinstock G."/>
            <person name="Sodergren E."/>
            <person name="Clifton S."/>
            <person name="Fulton L."/>
            <person name="Fulton B."/>
            <person name="Courtney L."/>
            <person name="Fronick C."/>
            <person name="Harrison M."/>
            <person name="Strong C."/>
            <person name="Farmer C."/>
            <person name="Delahaunty K."/>
            <person name="Markovic C."/>
            <person name="Hall O."/>
            <person name="Minx P."/>
            <person name="Tomlinson C."/>
            <person name="Mitreva M."/>
            <person name="Nelson J."/>
            <person name="Hou S."/>
            <person name="Wollam A."/>
            <person name="Pepin K.H."/>
            <person name="Johnson M."/>
            <person name="Bhonagiri V."/>
            <person name="Nash W.E."/>
            <person name="Warren W."/>
            <person name="Chinwalla A."/>
            <person name="Mardis E.R."/>
            <person name="Wilson R.K."/>
        </authorList>
    </citation>
    <scope>NUCLEOTIDE SEQUENCE [LARGE SCALE GENOMIC DNA]</scope>
    <source>
        <strain evidence="2">DSM 20544</strain>
    </source>
</reference>
<dbReference type="AlphaFoldDB" id="C9KK71"/>
<evidence type="ECO:0000313" key="3">
    <source>
        <dbReference type="Proteomes" id="UP000003671"/>
    </source>
</evidence>
<proteinExistence type="predicted"/>
<organism evidence="2 3">
    <name type="scientific">Mitsuokella multacida DSM 20544</name>
    <dbReference type="NCBI Taxonomy" id="500635"/>
    <lineage>
        <taxon>Bacteria</taxon>
        <taxon>Bacillati</taxon>
        <taxon>Bacillota</taxon>
        <taxon>Negativicutes</taxon>
        <taxon>Selenomonadales</taxon>
        <taxon>Selenomonadaceae</taxon>
        <taxon>Mitsuokella</taxon>
    </lineage>
</organism>
<dbReference type="HOGENOM" id="CLU_3154918_0_0_9"/>
<name>C9KK71_9FIRM</name>
<keyword evidence="1" id="KW-0472">Membrane</keyword>